<gene>
    <name evidence="2" type="ORF">IscW_ISCW023792</name>
</gene>
<evidence type="ECO:0000313" key="2">
    <source>
        <dbReference type="EMBL" id="EEC18318.1"/>
    </source>
</evidence>
<proteinExistence type="predicted"/>
<name>B7QHJ6_IXOSC</name>
<evidence type="ECO:0000256" key="1">
    <source>
        <dbReference type="SAM" id="MobiDB-lite"/>
    </source>
</evidence>
<dbReference type="PaxDb" id="6945-B7QHJ6"/>
<reference evidence="2 4" key="1">
    <citation type="submission" date="2008-03" db="EMBL/GenBank/DDBJ databases">
        <title>Annotation of Ixodes scapularis.</title>
        <authorList>
            <consortium name="Ixodes scapularis Genome Project Consortium"/>
            <person name="Caler E."/>
            <person name="Hannick L.I."/>
            <person name="Bidwell S."/>
            <person name="Joardar V."/>
            <person name="Thiagarajan M."/>
            <person name="Amedeo P."/>
            <person name="Galinsky K.J."/>
            <person name="Schobel S."/>
            <person name="Inman J."/>
            <person name="Hostetler J."/>
            <person name="Miller J."/>
            <person name="Hammond M."/>
            <person name="Megy K."/>
            <person name="Lawson D."/>
            <person name="Kodira C."/>
            <person name="Sutton G."/>
            <person name="Meyer J."/>
            <person name="Hill C.A."/>
            <person name="Birren B."/>
            <person name="Nene V."/>
            <person name="Collins F."/>
            <person name="Alarcon-Chaidez F."/>
            <person name="Wikel S."/>
            <person name="Strausberg R."/>
        </authorList>
    </citation>
    <scope>NUCLEOTIDE SEQUENCE [LARGE SCALE GENOMIC DNA]</scope>
    <source>
        <strain evidence="4">Wikel</strain>
        <strain evidence="2">Wikel colony</strain>
    </source>
</reference>
<sequence>YLKATKLPTQCATGRPLPIPPSGTHRHNAVTSQPLSCEGKRTTGRSLSSLPSGTPCHYTVTTQPQNCRRKAPEPTTPSSSAITSRQRSLVPPPPPSFPPSPSYLVTTDYPRKQTANTRPWWPNNARP</sequence>
<dbReference type="EMBL" id="DS940066">
    <property type="protein sequence ID" value="EEC18318.1"/>
    <property type="molecule type" value="Genomic_DNA"/>
</dbReference>
<dbReference type="HOGENOM" id="CLU_1976030_0_0_1"/>
<dbReference type="EMBL" id="ABJB010306711">
    <property type="status" value="NOT_ANNOTATED_CDS"/>
    <property type="molecule type" value="Genomic_DNA"/>
</dbReference>
<dbReference type="VEuPathDB" id="VectorBase:ISCW023792"/>
<evidence type="ECO:0000313" key="3">
    <source>
        <dbReference type="EnsemblMetazoa" id="ISCW023792-PA"/>
    </source>
</evidence>
<dbReference type="Proteomes" id="UP000001555">
    <property type="component" value="Unassembled WGS sequence"/>
</dbReference>
<dbReference type="VEuPathDB" id="VectorBase:ISCI023792"/>
<keyword evidence="4" id="KW-1185">Reference proteome</keyword>
<feature type="region of interest" description="Disordered" evidence="1">
    <location>
        <begin position="1"/>
        <end position="127"/>
    </location>
</feature>
<feature type="compositionally biased region" description="Pro residues" evidence="1">
    <location>
        <begin position="90"/>
        <end position="101"/>
    </location>
</feature>
<feature type="non-terminal residue" evidence="2">
    <location>
        <position position="127"/>
    </location>
</feature>
<dbReference type="EnsemblMetazoa" id="ISCW023792-RA">
    <property type="protein sequence ID" value="ISCW023792-PA"/>
    <property type="gene ID" value="ISCW023792"/>
</dbReference>
<protein>
    <submittedName>
        <fullName evidence="2 3">Uncharacterized protein</fullName>
    </submittedName>
</protein>
<evidence type="ECO:0000313" key="4">
    <source>
        <dbReference type="Proteomes" id="UP000001555"/>
    </source>
</evidence>
<dbReference type="InParanoid" id="B7QHJ6"/>
<organism>
    <name type="scientific">Ixodes scapularis</name>
    <name type="common">Black-legged tick</name>
    <name type="synonym">Deer tick</name>
    <dbReference type="NCBI Taxonomy" id="6945"/>
    <lineage>
        <taxon>Eukaryota</taxon>
        <taxon>Metazoa</taxon>
        <taxon>Ecdysozoa</taxon>
        <taxon>Arthropoda</taxon>
        <taxon>Chelicerata</taxon>
        <taxon>Arachnida</taxon>
        <taxon>Acari</taxon>
        <taxon>Parasitiformes</taxon>
        <taxon>Ixodida</taxon>
        <taxon>Ixodoidea</taxon>
        <taxon>Ixodidae</taxon>
        <taxon>Ixodinae</taxon>
        <taxon>Ixodes</taxon>
    </lineage>
</organism>
<feature type="compositionally biased region" description="Polar residues" evidence="1">
    <location>
        <begin position="76"/>
        <end position="87"/>
    </location>
</feature>
<reference evidence="3" key="2">
    <citation type="submission" date="2020-05" db="UniProtKB">
        <authorList>
            <consortium name="EnsemblMetazoa"/>
        </authorList>
    </citation>
    <scope>IDENTIFICATION</scope>
    <source>
        <strain evidence="3">wikel</strain>
    </source>
</reference>
<accession>B7QHJ6</accession>
<dbReference type="AlphaFoldDB" id="B7QHJ6"/>
<feature type="non-terminal residue" evidence="2">
    <location>
        <position position="1"/>
    </location>
</feature>